<dbReference type="Proteomes" id="UP000647424">
    <property type="component" value="Unassembled WGS sequence"/>
</dbReference>
<evidence type="ECO:0000313" key="13">
    <source>
        <dbReference type="Proteomes" id="UP000647424"/>
    </source>
</evidence>
<comment type="caution">
    <text evidence="12">The sequence shown here is derived from an EMBL/GenBank/DDBJ whole genome shotgun (WGS) entry which is preliminary data.</text>
</comment>
<keyword evidence="4" id="KW-0813">Transport</keyword>
<sequence length="149" mass="17534">MKPQLRACWPVLSGKAKDKVVECQTSIGQLSQRLEDFRRNQLRLQKLYDEYRQQEMAGDQNSRGMQAAMNQRQFMNQLLGLQEKLNHEIQNTESMLAQQRKQLIQAELEFQKMQALSEQDQKHVQKALDKIEQRQMDDLAVARFNLRSA</sequence>
<dbReference type="GO" id="GO:0071973">
    <property type="term" value="P:bacterial-type flagellum-dependent cell motility"/>
    <property type="evidence" value="ECO:0007669"/>
    <property type="project" value="InterPro"/>
</dbReference>
<reference evidence="12" key="1">
    <citation type="submission" date="2020-09" db="EMBL/GenBank/DDBJ databases">
        <title>Genome seq and assembly of Limnohabitants sp.</title>
        <authorList>
            <person name="Chhetri G."/>
        </authorList>
    </citation>
    <scope>NUCLEOTIDE SEQUENCE</scope>
    <source>
        <strain evidence="12">JUR4</strain>
    </source>
</reference>
<keyword evidence="12" id="KW-0282">Flagellum</keyword>
<evidence type="ECO:0000256" key="9">
    <source>
        <dbReference type="ARBA" id="ARBA00023136"/>
    </source>
</evidence>
<evidence type="ECO:0000256" key="7">
    <source>
        <dbReference type="ARBA" id="ARBA00022795"/>
    </source>
</evidence>
<accession>A0A927IKB2</accession>
<evidence type="ECO:0000256" key="1">
    <source>
        <dbReference type="ARBA" id="ARBA00004413"/>
    </source>
</evidence>
<keyword evidence="12" id="KW-0969">Cilium</keyword>
<evidence type="ECO:0000256" key="4">
    <source>
        <dbReference type="ARBA" id="ARBA00022448"/>
    </source>
</evidence>
<dbReference type="GO" id="GO:0044781">
    <property type="term" value="P:bacterial-type flagellum organization"/>
    <property type="evidence" value="ECO:0007669"/>
    <property type="project" value="UniProtKB-KW"/>
</dbReference>
<dbReference type="GO" id="GO:0005886">
    <property type="term" value="C:plasma membrane"/>
    <property type="evidence" value="ECO:0007669"/>
    <property type="project" value="UniProtKB-SubCell"/>
</dbReference>
<comment type="similarity">
    <text evidence="2">Belongs to the FliJ family.</text>
</comment>
<evidence type="ECO:0000256" key="10">
    <source>
        <dbReference type="ARBA" id="ARBA00023225"/>
    </source>
</evidence>
<keyword evidence="11" id="KW-0175">Coiled coil</keyword>
<proteinExistence type="inferred from homology"/>
<evidence type="ECO:0000313" key="12">
    <source>
        <dbReference type="EMBL" id="MBD8048981.1"/>
    </source>
</evidence>
<keyword evidence="5" id="KW-1003">Cell membrane</keyword>
<name>A0A927IKB2_9BURK</name>
<dbReference type="InterPro" id="IPR012823">
    <property type="entry name" value="Flagell_FliJ"/>
</dbReference>
<protein>
    <recommendedName>
        <fullName evidence="3">Flagellar FliJ protein</fullName>
    </recommendedName>
</protein>
<keyword evidence="8" id="KW-0653">Protein transport</keyword>
<feature type="coiled-coil region" evidence="11">
    <location>
        <begin position="82"/>
        <end position="116"/>
    </location>
</feature>
<gene>
    <name evidence="12" type="ORF">IC609_00375</name>
</gene>
<evidence type="ECO:0000256" key="2">
    <source>
        <dbReference type="ARBA" id="ARBA00010004"/>
    </source>
</evidence>
<dbReference type="RefSeq" id="WP_191817490.1">
    <property type="nucleotide sequence ID" value="NZ_JACYFT010000001.1"/>
</dbReference>
<keyword evidence="10" id="KW-1006">Bacterial flagellum protein export</keyword>
<comment type="subcellular location">
    <subcellularLocation>
        <location evidence="1">Cell membrane</location>
        <topology evidence="1">Peripheral membrane protein</topology>
        <orientation evidence="1">Cytoplasmic side</orientation>
    </subcellularLocation>
</comment>
<keyword evidence="13" id="KW-1185">Reference proteome</keyword>
<evidence type="ECO:0000256" key="6">
    <source>
        <dbReference type="ARBA" id="ARBA00022500"/>
    </source>
</evidence>
<keyword evidence="7" id="KW-1005">Bacterial flagellum biogenesis</keyword>
<evidence type="ECO:0000256" key="5">
    <source>
        <dbReference type="ARBA" id="ARBA00022475"/>
    </source>
</evidence>
<dbReference type="EMBL" id="JACYFT010000001">
    <property type="protein sequence ID" value="MBD8048981.1"/>
    <property type="molecule type" value="Genomic_DNA"/>
</dbReference>
<organism evidence="12 13">
    <name type="scientific">Limnohabitans radicicola</name>
    <dbReference type="NCBI Taxonomy" id="2771427"/>
    <lineage>
        <taxon>Bacteria</taxon>
        <taxon>Pseudomonadati</taxon>
        <taxon>Pseudomonadota</taxon>
        <taxon>Betaproteobacteria</taxon>
        <taxon>Burkholderiales</taxon>
        <taxon>Comamonadaceae</taxon>
        <taxon>Limnohabitans</taxon>
    </lineage>
</organism>
<keyword evidence="9" id="KW-0472">Membrane</keyword>
<keyword evidence="12" id="KW-0966">Cell projection</keyword>
<dbReference type="Pfam" id="PF02050">
    <property type="entry name" value="FliJ"/>
    <property type="match status" value="1"/>
</dbReference>
<evidence type="ECO:0000256" key="8">
    <source>
        <dbReference type="ARBA" id="ARBA00022927"/>
    </source>
</evidence>
<dbReference type="AlphaFoldDB" id="A0A927IKB2"/>
<dbReference type="Gene3D" id="1.10.287.1700">
    <property type="match status" value="1"/>
</dbReference>
<evidence type="ECO:0000256" key="3">
    <source>
        <dbReference type="ARBA" id="ARBA00020392"/>
    </source>
</evidence>
<keyword evidence="6" id="KW-0145">Chemotaxis</keyword>
<dbReference type="GO" id="GO:0009288">
    <property type="term" value="C:bacterial-type flagellum"/>
    <property type="evidence" value="ECO:0007669"/>
    <property type="project" value="InterPro"/>
</dbReference>
<dbReference type="GO" id="GO:0006935">
    <property type="term" value="P:chemotaxis"/>
    <property type="evidence" value="ECO:0007669"/>
    <property type="project" value="UniProtKB-KW"/>
</dbReference>
<dbReference type="InterPro" id="IPR053716">
    <property type="entry name" value="Flag_assembly_chemotaxis_eff"/>
</dbReference>
<evidence type="ECO:0000256" key="11">
    <source>
        <dbReference type="SAM" id="Coils"/>
    </source>
</evidence>
<dbReference type="GO" id="GO:0015031">
    <property type="term" value="P:protein transport"/>
    <property type="evidence" value="ECO:0007669"/>
    <property type="project" value="UniProtKB-KW"/>
</dbReference>